<evidence type="ECO:0000313" key="1">
    <source>
        <dbReference type="EMBL" id="TZF91443.1"/>
    </source>
</evidence>
<comment type="caution">
    <text evidence="1">The sequence shown here is derived from an EMBL/GenBank/DDBJ whole genome shotgun (WGS) entry which is preliminary data.</text>
</comment>
<organism evidence="1 2">
    <name type="scientific">Cognatilysobacter lacus</name>
    <dbReference type="NCBI Taxonomy" id="1643323"/>
    <lineage>
        <taxon>Bacteria</taxon>
        <taxon>Pseudomonadati</taxon>
        <taxon>Pseudomonadota</taxon>
        <taxon>Gammaproteobacteria</taxon>
        <taxon>Lysobacterales</taxon>
        <taxon>Lysobacteraceae</taxon>
        <taxon>Cognatilysobacter</taxon>
    </lineage>
</organism>
<evidence type="ECO:0000313" key="2">
    <source>
        <dbReference type="Proteomes" id="UP000323164"/>
    </source>
</evidence>
<accession>A0A5D8ZBL7</accession>
<proteinExistence type="predicted"/>
<keyword evidence="2" id="KW-1185">Reference proteome</keyword>
<sequence length="133" mass="14007">MPEPSPSADVVRIAPGDDLPLHAARAATTAAIHSTLAAGGRKLLVDFHGWHGPERPSLALRIDSVFEWADAASTAPGFAMALVMPPQLVDPGRIGFIIGHRLAFNFDVFGSVEEALAWLETAPVPNPPEPAAD</sequence>
<dbReference type="OrthoDB" id="6024596at2"/>
<dbReference type="RefSeq" id="WP_149351644.1">
    <property type="nucleotide sequence ID" value="NZ_VTRV01000009.1"/>
</dbReference>
<gene>
    <name evidence="1" type="ORF">FW784_01810</name>
</gene>
<protein>
    <recommendedName>
        <fullName evidence="3">STAS/SEC14 domain-containing protein</fullName>
    </recommendedName>
</protein>
<evidence type="ECO:0008006" key="3">
    <source>
        <dbReference type="Google" id="ProtNLM"/>
    </source>
</evidence>
<reference evidence="1 2" key="1">
    <citation type="submission" date="2019-08" db="EMBL/GenBank/DDBJ databases">
        <title>Draft genome sequence of Lysobacter sp. UKS-15.</title>
        <authorList>
            <person name="Im W.-T."/>
        </authorList>
    </citation>
    <scope>NUCLEOTIDE SEQUENCE [LARGE SCALE GENOMIC DNA]</scope>
    <source>
        <strain evidence="1 2">UKS-15</strain>
    </source>
</reference>
<name>A0A5D8ZBL7_9GAMM</name>
<dbReference type="Proteomes" id="UP000323164">
    <property type="component" value="Unassembled WGS sequence"/>
</dbReference>
<dbReference type="AlphaFoldDB" id="A0A5D8ZBL7"/>
<dbReference type="EMBL" id="VTRV01000009">
    <property type="protein sequence ID" value="TZF91443.1"/>
    <property type="molecule type" value="Genomic_DNA"/>
</dbReference>